<dbReference type="STRING" id="1244108.SAMN05444004_10781"/>
<feature type="transmembrane region" description="Helical" evidence="1">
    <location>
        <begin position="37"/>
        <end position="56"/>
    </location>
</feature>
<protein>
    <submittedName>
        <fullName evidence="2">Uncharacterized protein</fullName>
    </submittedName>
</protein>
<keyword evidence="1" id="KW-0472">Membrane</keyword>
<organism evidence="2 3">
    <name type="scientific">Jannaschia faecimaris</name>
    <dbReference type="NCBI Taxonomy" id="1244108"/>
    <lineage>
        <taxon>Bacteria</taxon>
        <taxon>Pseudomonadati</taxon>
        <taxon>Pseudomonadota</taxon>
        <taxon>Alphaproteobacteria</taxon>
        <taxon>Rhodobacterales</taxon>
        <taxon>Roseobacteraceae</taxon>
        <taxon>Jannaschia</taxon>
    </lineage>
</organism>
<name>A0A1H3QYZ3_9RHOB</name>
<feature type="transmembrane region" description="Helical" evidence="1">
    <location>
        <begin position="12"/>
        <end position="31"/>
    </location>
</feature>
<keyword evidence="3" id="KW-1185">Reference proteome</keyword>
<evidence type="ECO:0000313" key="3">
    <source>
        <dbReference type="Proteomes" id="UP000198914"/>
    </source>
</evidence>
<keyword evidence="1" id="KW-0812">Transmembrane</keyword>
<dbReference type="RefSeq" id="WP_092645456.1">
    <property type="nucleotide sequence ID" value="NZ_FNPX01000007.1"/>
</dbReference>
<evidence type="ECO:0000313" key="2">
    <source>
        <dbReference type="EMBL" id="SDZ18647.1"/>
    </source>
</evidence>
<gene>
    <name evidence="2" type="ORF">SAMN05444004_10781</name>
</gene>
<evidence type="ECO:0000256" key="1">
    <source>
        <dbReference type="SAM" id="Phobius"/>
    </source>
</evidence>
<dbReference type="OrthoDB" id="7851333at2"/>
<reference evidence="3" key="1">
    <citation type="submission" date="2016-10" db="EMBL/GenBank/DDBJ databases">
        <authorList>
            <person name="Varghese N."/>
            <person name="Submissions S."/>
        </authorList>
    </citation>
    <scope>NUCLEOTIDE SEQUENCE [LARGE SCALE GENOMIC DNA]</scope>
    <source>
        <strain evidence="3">DSM 100420</strain>
    </source>
</reference>
<dbReference type="Proteomes" id="UP000198914">
    <property type="component" value="Unassembled WGS sequence"/>
</dbReference>
<sequence length="170" mass="18251">MIRPEVATLLTRWREALIGGAAVLIGLWLWLAFTGLLALFGAVALAVGSVLILSGLRAARFRSDGHSPGVVQVVEGRITYMGPVVGGVVALDELTEITFHRPAQGDAFWRLAHTQDQPLMIPEGAAGADKLLDALAPLPGLDTGAMVRAVQKRTPHTITIWRRHPLRALT</sequence>
<dbReference type="EMBL" id="FNPX01000007">
    <property type="protein sequence ID" value="SDZ18647.1"/>
    <property type="molecule type" value="Genomic_DNA"/>
</dbReference>
<accession>A0A1H3QYZ3</accession>
<dbReference type="AlphaFoldDB" id="A0A1H3QYZ3"/>
<keyword evidence="1" id="KW-1133">Transmembrane helix</keyword>
<proteinExistence type="predicted"/>